<dbReference type="InterPro" id="IPR013762">
    <property type="entry name" value="Integrase-like_cat_sf"/>
</dbReference>
<dbReference type="GO" id="GO:0003677">
    <property type="term" value="F:DNA binding"/>
    <property type="evidence" value="ECO:0007669"/>
    <property type="project" value="UniProtKB-KW"/>
</dbReference>
<keyword evidence="3" id="KW-0233">DNA recombination</keyword>
<dbReference type="InterPro" id="IPR025269">
    <property type="entry name" value="SAM-like_dom"/>
</dbReference>
<evidence type="ECO:0000256" key="3">
    <source>
        <dbReference type="ARBA" id="ARBA00023172"/>
    </source>
</evidence>
<dbReference type="PANTHER" id="PTHR30349:SF64">
    <property type="entry name" value="PROPHAGE INTEGRASE INTD-RELATED"/>
    <property type="match status" value="1"/>
</dbReference>
<evidence type="ECO:0000259" key="4">
    <source>
        <dbReference type="Pfam" id="PF00589"/>
    </source>
</evidence>
<name>A0A411DH78_CHRID</name>
<accession>A0A411DH78</accession>
<dbReference type="InterPro" id="IPR011010">
    <property type="entry name" value="DNA_brk_join_enz"/>
</dbReference>
<dbReference type="Pfam" id="PF13102">
    <property type="entry name" value="Phage_int_SAM_5"/>
    <property type="match status" value="1"/>
</dbReference>
<keyword evidence="2" id="KW-0238">DNA-binding</keyword>
<reference evidence="6" key="1">
    <citation type="submission" date="2019-01" db="EMBL/GenBank/DDBJ databases">
        <title>Whole Genome Sequencing for Putative Detection of Antimicrobial Resistance and Potential Virulence Factors in Chryseobacterium indologenes isolated from Nile Tilapia in Tanzania.</title>
        <authorList>
            <person name="Mwega E."/>
            <person name="Mutoloki S."/>
            <person name="Mugimba K."/>
            <person name="Colquhoun D."/>
            <person name="Mdegela R."/>
            <person name="Evensen O."/>
            <person name="Wasteson Y."/>
        </authorList>
    </citation>
    <scope>NUCLEOTIDE SEQUENCE [LARGE SCALE GENOMIC DNA]</scope>
    <source>
        <strain evidence="6">StR 01</strain>
    </source>
</reference>
<evidence type="ECO:0000259" key="5">
    <source>
        <dbReference type="Pfam" id="PF13102"/>
    </source>
</evidence>
<evidence type="ECO:0000256" key="1">
    <source>
        <dbReference type="ARBA" id="ARBA00008857"/>
    </source>
</evidence>
<evidence type="ECO:0000313" key="6">
    <source>
        <dbReference type="EMBL" id="QBA19690.1"/>
    </source>
</evidence>
<dbReference type="GO" id="GO:0006310">
    <property type="term" value="P:DNA recombination"/>
    <property type="evidence" value="ECO:0007669"/>
    <property type="project" value="UniProtKB-KW"/>
</dbReference>
<dbReference type="Gene3D" id="1.10.150.130">
    <property type="match status" value="1"/>
</dbReference>
<dbReference type="GO" id="GO:0015074">
    <property type="term" value="P:DNA integration"/>
    <property type="evidence" value="ECO:0007669"/>
    <property type="project" value="InterPro"/>
</dbReference>
<gene>
    <name evidence="6" type="ORF">EU348_00315</name>
</gene>
<protein>
    <submittedName>
        <fullName evidence="6">Integrase</fullName>
    </submittedName>
</protein>
<dbReference type="InterPro" id="IPR010998">
    <property type="entry name" value="Integrase_recombinase_N"/>
</dbReference>
<evidence type="ECO:0000256" key="2">
    <source>
        <dbReference type="ARBA" id="ARBA00023125"/>
    </source>
</evidence>
<sequence>MTFKFFISDRGLAKESIHLKIENQSGQPLFNFKTPLRICQEDWDSKKQRPNNIYLKRYKKINTKLDALKIRLTECIEEDRSKGKLSSQRYLFKEIKNICSKEKEDYPKDSLLCFINMYISSKQEYICQSTYKRYKVFFNLIERFEGFTAKRLYVNSMDGDFIRRFISFGKEEVYSENTIYRTIHFIKTILNFAERKGIRTAVREFDIRRERQNRIVINLTEKEVMKIGKVKVPRELQAARDWLLISCYTGQRVSDFMKFNSDQMKKVNGRVCISFIQQKTKKEILLPIHPVVLEIIKRYKNNFPLKLSATKYNNHIKQIGRIAQLNESVNAVKRVGHRVKKLIVEKWEALTSHIGRRSFATNFYGKIPTPLLMQATGHTTEQMFMKYINPVDESHIISLGNYFDKTYKESYFRGMAAS</sequence>
<dbReference type="InterPro" id="IPR050090">
    <property type="entry name" value="Tyrosine_recombinase_XerCD"/>
</dbReference>
<organism evidence="6">
    <name type="scientific">Chryseobacterium indologenes</name>
    <name type="common">Flavobacterium indologenes</name>
    <dbReference type="NCBI Taxonomy" id="253"/>
    <lineage>
        <taxon>Bacteria</taxon>
        <taxon>Pseudomonadati</taxon>
        <taxon>Bacteroidota</taxon>
        <taxon>Flavobacteriia</taxon>
        <taxon>Flavobacteriales</taxon>
        <taxon>Weeksellaceae</taxon>
        <taxon>Chryseobacterium group</taxon>
        <taxon>Chryseobacterium</taxon>
    </lineage>
</organism>
<dbReference type="SUPFAM" id="SSF56349">
    <property type="entry name" value="DNA breaking-rejoining enzymes"/>
    <property type="match status" value="1"/>
</dbReference>
<proteinExistence type="inferred from homology"/>
<dbReference type="EMBL" id="CP035532">
    <property type="protein sequence ID" value="QBA19690.1"/>
    <property type="molecule type" value="Genomic_DNA"/>
</dbReference>
<dbReference type="Gene3D" id="1.10.443.10">
    <property type="entry name" value="Intergrase catalytic core"/>
    <property type="match status" value="1"/>
</dbReference>
<dbReference type="PANTHER" id="PTHR30349">
    <property type="entry name" value="PHAGE INTEGRASE-RELATED"/>
    <property type="match status" value="1"/>
</dbReference>
<dbReference type="Pfam" id="PF00589">
    <property type="entry name" value="Phage_integrase"/>
    <property type="match status" value="1"/>
</dbReference>
<dbReference type="InterPro" id="IPR002104">
    <property type="entry name" value="Integrase_catalytic"/>
</dbReference>
<comment type="similarity">
    <text evidence="1">Belongs to the 'phage' integrase family.</text>
</comment>
<dbReference type="AlphaFoldDB" id="A0A411DH78"/>
<feature type="domain" description="Phage integrase SAM-like" evidence="5">
    <location>
        <begin position="111"/>
        <end position="198"/>
    </location>
</feature>
<feature type="domain" description="Tyr recombinase" evidence="4">
    <location>
        <begin position="242"/>
        <end position="390"/>
    </location>
</feature>